<dbReference type="Pfam" id="PF03435">
    <property type="entry name" value="Sacchrp_dh_NADP"/>
    <property type="match status" value="1"/>
</dbReference>
<dbReference type="AlphaFoldDB" id="A0A840UWW4"/>
<reference evidence="4 5" key="1">
    <citation type="submission" date="2020-08" db="EMBL/GenBank/DDBJ databases">
        <title>Genomic Encyclopedia of Type Strains, Phase IV (KMG-IV): sequencing the most valuable type-strain genomes for metagenomic binning, comparative biology and taxonomic classification.</title>
        <authorList>
            <person name="Goeker M."/>
        </authorList>
    </citation>
    <scope>NUCLEOTIDE SEQUENCE [LARGE SCALE GENOMIC DNA]</scope>
    <source>
        <strain evidence="4 5">DSM 28570</strain>
    </source>
</reference>
<dbReference type="Gene3D" id="3.30.360.10">
    <property type="entry name" value="Dihydrodipicolinate Reductase, domain 2"/>
    <property type="match status" value="1"/>
</dbReference>
<dbReference type="EMBL" id="JACHEO010000007">
    <property type="protein sequence ID" value="MBB5347924.1"/>
    <property type="molecule type" value="Genomic_DNA"/>
</dbReference>
<keyword evidence="5" id="KW-1185">Reference proteome</keyword>
<sequence length="363" mass="39363">MPDRINSVLVLGLGKVGHLVALLLHETGFAVTAADRHPPGNPPFTVQALDVADTAALAEALRGRDAVVSCLPYHFNLGVARVAADCGVHYFDLTEDVHTTREIIALSRNAGTVMAPQCGLAPGFIAIVGASLAARFERIRSIRLRVGALPQHPTGLLGYAFNWSPEGVVNEYLNDCEVIEDGVRKWVSPLEWVEKLVINGLQLEAFTTSGGLGTMCETFEGRVDNLDYKSIRYPGHAALMNFFLHELLLRQDRAHAGKILVNAKPPVNDDLVHIHVSVEGWIAGTLLREEFVRTYLPVAIAGDTRRTIAWTTAASICAVVELVARGRLPATGFIRQETIPLDAFLATCNGRLYAGQPHGGKLE</sequence>
<evidence type="ECO:0000313" key="5">
    <source>
        <dbReference type="Proteomes" id="UP000539642"/>
    </source>
</evidence>
<accession>A0A840UWW4</accession>
<dbReference type="RefSeq" id="WP_183350171.1">
    <property type="nucleotide sequence ID" value="NZ_JACHEO010000007.1"/>
</dbReference>
<gene>
    <name evidence="4" type="ORF">HNQ81_001653</name>
</gene>
<dbReference type="InterPro" id="IPR032095">
    <property type="entry name" value="Sacchrp_dh-like_C"/>
</dbReference>
<evidence type="ECO:0000313" key="4">
    <source>
        <dbReference type="EMBL" id="MBB5347924.1"/>
    </source>
</evidence>
<feature type="domain" description="Saccharopine dehydrogenase NADP binding" evidence="2">
    <location>
        <begin position="8"/>
        <end position="94"/>
    </location>
</feature>
<dbReference type="PANTHER" id="PTHR11133:SF22">
    <property type="entry name" value="ALPHA-AMINOADIPIC SEMIALDEHYDE SYNTHASE, MITOCHONDRIAL"/>
    <property type="match status" value="1"/>
</dbReference>
<name>A0A840UWW4_9BACT</name>
<dbReference type="SUPFAM" id="SSF51735">
    <property type="entry name" value="NAD(P)-binding Rossmann-fold domains"/>
    <property type="match status" value="1"/>
</dbReference>
<dbReference type="Proteomes" id="UP000539642">
    <property type="component" value="Unassembled WGS sequence"/>
</dbReference>
<dbReference type="PANTHER" id="PTHR11133">
    <property type="entry name" value="SACCHAROPINE DEHYDROGENASE"/>
    <property type="match status" value="1"/>
</dbReference>
<evidence type="ECO:0000256" key="1">
    <source>
        <dbReference type="ARBA" id="ARBA00023002"/>
    </source>
</evidence>
<proteinExistence type="predicted"/>
<dbReference type="Pfam" id="PF16653">
    <property type="entry name" value="Sacchrp_dh_C"/>
    <property type="match status" value="1"/>
</dbReference>
<dbReference type="InterPro" id="IPR036291">
    <property type="entry name" value="NAD(P)-bd_dom_sf"/>
</dbReference>
<organism evidence="4 5">
    <name type="scientific">Desulfoprunum benzoelyticum</name>
    <dbReference type="NCBI Taxonomy" id="1506996"/>
    <lineage>
        <taxon>Bacteria</taxon>
        <taxon>Pseudomonadati</taxon>
        <taxon>Thermodesulfobacteriota</taxon>
        <taxon>Desulfobulbia</taxon>
        <taxon>Desulfobulbales</taxon>
        <taxon>Desulfobulbaceae</taxon>
        <taxon>Desulfoprunum</taxon>
    </lineage>
</organism>
<protein>
    <submittedName>
        <fullName evidence="4">Saccharopine dehydrogenase-like NADP-dependent oxidoreductase</fullName>
    </submittedName>
</protein>
<dbReference type="InterPro" id="IPR005097">
    <property type="entry name" value="Sacchrp_dh_NADP-bd"/>
</dbReference>
<evidence type="ECO:0000259" key="3">
    <source>
        <dbReference type="Pfam" id="PF16653"/>
    </source>
</evidence>
<comment type="caution">
    <text evidence="4">The sequence shown here is derived from an EMBL/GenBank/DDBJ whole genome shotgun (WGS) entry which is preliminary data.</text>
</comment>
<dbReference type="GO" id="GO:0016491">
    <property type="term" value="F:oxidoreductase activity"/>
    <property type="evidence" value="ECO:0007669"/>
    <property type="project" value="UniProtKB-KW"/>
</dbReference>
<dbReference type="Gene3D" id="3.40.50.720">
    <property type="entry name" value="NAD(P)-binding Rossmann-like Domain"/>
    <property type="match status" value="1"/>
</dbReference>
<dbReference type="SUPFAM" id="SSF55347">
    <property type="entry name" value="Glyceraldehyde-3-phosphate dehydrogenase-like, C-terminal domain"/>
    <property type="match status" value="1"/>
</dbReference>
<dbReference type="InterPro" id="IPR051168">
    <property type="entry name" value="AASS"/>
</dbReference>
<feature type="domain" description="Saccharopine dehydrogenase-like C-terminal" evidence="3">
    <location>
        <begin position="119"/>
        <end position="339"/>
    </location>
</feature>
<evidence type="ECO:0000259" key="2">
    <source>
        <dbReference type="Pfam" id="PF03435"/>
    </source>
</evidence>
<keyword evidence="1" id="KW-0560">Oxidoreductase</keyword>